<evidence type="ECO:0000256" key="1">
    <source>
        <dbReference type="ARBA" id="ARBA00004123"/>
    </source>
</evidence>
<evidence type="ECO:0000259" key="17">
    <source>
        <dbReference type="PROSITE" id="PS50051"/>
    </source>
</evidence>
<dbReference type="SMART" id="SM00350">
    <property type="entry name" value="MCM"/>
    <property type="match status" value="1"/>
</dbReference>
<evidence type="ECO:0000256" key="7">
    <source>
        <dbReference type="ARBA" id="ARBA00022741"/>
    </source>
</evidence>
<evidence type="ECO:0000256" key="13">
    <source>
        <dbReference type="ARBA" id="ARBA00023125"/>
    </source>
</evidence>
<dbReference type="AlphaFoldDB" id="A0A075B3G1"/>
<evidence type="ECO:0000256" key="16">
    <source>
        <dbReference type="SAM" id="MobiDB-lite"/>
    </source>
</evidence>
<dbReference type="Gene3D" id="2.20.28.10">
    <property type="match status" value="1"/>
</dbReference>
<dbReference type="PRINTS" id="PR01658">
    <property type="entry name" value="MCMPROTEIN2"/>
</dbReference>
<evidence type="ECO:0000256" key="6">
    <source>
        <dbReference type="ARBA" id="ARBA00022723"/>
    </source>
</evidence>
<dbReference type="InterPro" id="IPR027417">
    <property type="entry name" value="P-loop_NTPase"/>
</dbReference>
<evidence type="ECO:0000256" key="8">
    <source>
        <dbReference type="ARBA" id="ARBA00022771"/>
    </source>
</evidence>
<evidence type="ECO:0000256" key="15">
    <source>
        <dbReference type="ARBA" id="ARBA00023306"/>
    </source>
</evidence>
<feature type="domain" description="MCM C-terminal AAA(+) ATPase" evidence="17">
    <location>
        <begin position="451"/>
        <end position="657"/>
    </location>
</feature>
<comment type="subcellular location">
    <subcellularLocation>
        <location evidence="1">Nucleus</location>
    </subcellularLocation>
</comment>
<dbReference type="InterPro" id="IPR008045">
    <property type="entry name" value="MCM2"/>
</dbReference>
<dbReference type="PRINTS" id="PR01657">
    <property type="entry name" value="MCMFAMILY"/>
</dbReference>
<dbReference type="GO" id="GO:1902975">
    <property type="term" value="P:mitotic DNA replication initiation"/>
    <property type="evidence" value="ECO:0007669"/>
    <property type="project" value="TreeGrafter"/>
</dbReference>
<evidence type="ECO:0000256" key="3">
    <source>
        <dbReference type="ARBA" id="ARBA00012551"/>
    </source>
</evidence>
<dbReference type="InterPro" id="IPR012340">
    <property type="entry name" value="NA-bd_OB-fold"/>
</dbReference>
<dbReference type="GO" id="GO:0000727">
    <property type="term" value="P:double-strand break repair via break-induced replication"/>
    <property type="evidence" value="ECO:0007669"/>
    <property type="project" value="TreeGrafter"/>
</dbReference>
<dbReference type="PROSITE" id="PS50051">
    <property type="entry name" value="MCM_2"/>
    <property type="match status" value="1"/>
</dbReference>
<evidence type="ECO:0000256" key="12">
    <source>
        <dbReference type="ARBA" id="ARBA00022840"/>
    </source>
</evidence>
<keyword evidence="5" id="KW-0235">DNA replication</keyword>
<accession>A0A075B3G1</accession>
<dbReference type="Gene3D" id="3.40.50.300">
    <property type="entry name" value="P-loop containing nucleotide triphosphate hydrolases"/>
    <property type="match status" value="1"/>
</dbReference>
<dbReference type="SUPFAM" id="SSF50249">
    <property type="entry name" value="Nucleic acid-binding proteins"/>
    <property type="match status" value="1"/>
</dbReference>
<protein>
    <recommendedName>
        <fullName evidence="4">DNA replication licensing factor MCM2</fullName>
        <ecNumber evidence="3">3.6.4.12</ecNumber>
    </recommendedName>
</protein>
<dbReference type="PROSITE" id="PS00847">
    <property type="entry name" value="MCM_1"/>
    <property type="match status" value="1"/>
</dbReference>
<dbReference type="PANTHER" id="PTHR11630:SF44">
    <property type="entry name" value="DNA REPLICATION LICENSING FACTOR MCM2"/>
    <property type="match status" value="1"/>
</dbReference>
<evidence type="ECO:0000256" key="9">
    <source>
        <dbReference type="ARBA" id="ARBA00022801"/>
    </source>
</evidence>
<dbReference type="InterPro" id="IPR018525">
    <property type="entry name" value="MCM_CS"/>
</dbReference>
<dbReference type="GO" id="GO:0043596">
    <property type="term" value="C:nuclear replication fork"/>
    <property type="evidence" value="ECO:0007669"/>
    <property type="project" value="UniProtKB-ARBA"/>
</dbReference>
<dbReference type="InterPro" id="IPR059098">
    <property type="entry name" value="WHD_MCM2"/>
</dbReference>
<dbReference type="GO" id="GO:0003697">
    <property type="term" value="F:single-stranded DNA binding"/>
    <property type="evidence" value="ECO:0007669"/>
    <property type="project" value="TreeGrafter"/>
</dbReference>
<dbReference type="Pfam" id="PF00493">
    <property type="entry name" value="MCM"/>
    <property type="match status" value="1"/>
</dbReference>
<evidence type="ECO:0000313" key="18">
    <source>
        <dbReference type="EMBL" id="EPZ37085.1"/>
    </source>
</evidence>
<dbReference type="EC" id="3.6.4.12" evidence="3"/>
<dbReference type="Pfam" id="PF17207">
    <property type="entry name" value="MCM_OB"/>
    <property type="match status" value="1"/>
</dbReference>
<dbReference type="HOGENOM" id="CLU_000995_0_1_1"/>
<dbReference type="Pfam" id="PF12619">
    <property type="entry name" value="MCM2_N"/>
    <property type="match status" value="1"/>
</dbReference>
<dbReference type="SUPFAM" id="SSF52540">
    <property type="entry name" value="P-loop containing nucleoside triphosphate hydrolases"/>
    <property type="match status" value="1"/>
</dbReference>
<evidence type="ECO:0000256" key="4">
    <source>
        <dbReference type="ARBA" id="ARBA00018925"/>
    </source>
</evidence>
<keyword evidence="15" id="KW-0131">Cell cycle</keyword>
<reference evidence="18 19" key="1">
    <citation type="journal article" date="2013" name="Curr. Biol.">
        <title>Shared signatures of parasitism and phylogenomics unite Cryptomycota and microsporidia.</title>
        <authorList>
            <person name="James T.Y."/>
            <person name="Pelin A."/>
            <person name="Bonen L."/>
            <person name="Ahrendt S."/>
            <person name="Sain D."/>
            <person name="Corradi N."/>
            <person name="Stajich J.E."/>
        </authorList>
    </citation>
    <scope>NUCLEOTIDE SEQUENCE [LARGE SCALE GENOMIC DNA]</scope>
    <source>
        <strain evidence="18 19">CSF55</strain>
    </source>
</reference>
<dbReference type="OMA" id="TYERVTT"/>
<keyword evidence="8" id="KW-0863">Zinc-finger</keyword>
<evidence type="ECO:0000313" key="19">
    <source>
        <dbReference type="Proteomes" id="UP000030755"/>
    </source>
</evidence>
<dbReference type="GO" id="GO:0043138">
    <property type="term" value="F:3'-5' DNA helicase activity"/>
    <property type="evidence" value="ECO:0007669"/>
    <property type="project" value="TreeGrafter"/>
</dbReference>
<dbReference type="FunFam" id="3.40.50.300:FF:000138">
    <property type="entry name" value="DNA helicase"/>
    <property type="match status" value="1"/>
</dbReference>
<keyword evidence="12" id="KW-0067">ATP-binding</keyword>
<dbReference type="GO" id="GO:0017116">
    <property type="term" value="F:single-stranded DNA helicase activity"/>
    <property type="evidence" value="ECO:0007669"/>
    <property type="project" value="TreeGrafter"/>
</dbReference>
<dbReference type="GO" id="GO:0042555">
    <property type="term" value="C:MCM complex"/>
    <property type="evidence" value="ECO:0007669"/>
    <property type="project" value="InterPro"/>
</dbReference>
<dbReference type="GO" id="GO:0031261">
    <property type="term" value="C:DNA replication preinitiation complex"/>
    <property type="evidence" value="ECO:0007669"/>
    <property type="project" value="UniProtKB-ARBA"/>
</dbReference>
<dbReference type="STRING" id="988480.A0A075B3G1"/>
<dbReference type="PANTHER" id="PTHR11630">
    <property type="entry name" value="DNA REPLICATION LICENSING FACTOR MCM FAMILY MEMBER"/>
    <property type="match status" value="1"/>
</dbReference>
<feature type="compositionally biased region" description="Acidic residues" evidence="16">
    <location>
        <begin position="29"/>
        <end position="53"/>
    </location>
</feature>
<organism evidence="18 19">
    <name type="scientific">Rozella allomycis (strain CSF55)</name>
    <dbReference type="NCBI Taxonomy" id="988480"/>
    <lineage>
        <taxon>Eukaryota</taxon>
        <taxon>Fungi</taxon>
        <taxon>Fungi incertae sedis</taxon>
        <taxon>Cryptomycota</taxon>
        <taxon>Cryptomycota incertae sedis</taxon>
        <taxon>Rozella</taxon>
    </lineage>
</organism>
<evidence type="ECO:0000256" key="14">
    <source>
        <dbReference type="ARBA" id="ARBA00023242"/>
    </source>
</evidence>
<proteinExistence type="inferred from homology"/>
<keyword evidence="7" id="KW-0547">Nucleotide-binding</keyword>
<sequence length="884" mass="100472">MSKRRLQGESPDGSDREVEREDTPPPFSSDDEEEEIVEEVVQNEEEEGEDLFGDDMLRDYQEMPRLDRYDGRMVDDAEYEDMDDAERRMIDQMLNRRDREQAVLEGRLPEAFLSDDMEEGPGLTQFGKFRFGRDDGTDLMEAEDAAAVALTDAESANYSLQEFVMMENYRRRIAYDYRTFLTTYLNEEGAPVYNQKIRAMCAANLESLEVSYNHLADSNAFLAKLLANVPGEILKIFDETTMSIVLEQFEDYGRIQNEIHVRIIDYPTVDRLCDLRNNHLNAMIRVSGVVTRRTGVFPHMKLVKFDCSKCGKELGPFTQDLNSEFKVSSCNNCDSKGPFTVNTQKTIYENYQKVTLQESPGTVSAGRLPRHKEVVLLADLIDCARPGEEIEVTGIYKNNFSIAMNNKHGFPVFETIIEANYVCKKQDLFASTRLTEDDQQEIRKLSSDPNIGQRIIKSIAPSIYGHENIKTAIALSMFGGQPKNIQNKHRVRGDINVLLLGDPGTAKSQFLKYIEKTAHRAVYTTGQGASAVGLTASVHKDPVTKEWTLEGGALVLADNGICLIDEFDKMNDTDRTSIHEAMEQQSISISKAGIVTTLQARCAIIAAANPIRGRYNPSIPFNQNVELTEPILSRFDVLCVVKDNVDPVTDEALAKFVVSSHMKSHPDFDPQDIGEFIRDFQGLRASFDEQYLLTQDQLKKYVLYAKSHCHPKISDVDSTKIAKLYADLRKESLNNGGIPITVRHLESIVRLAEAHARMHLRDTVRADDVDLAIRVMLESFISSQKYSVMKQLKKGFAKYVTYRRDHYELLLFLVQESLRETLRYYHYRFGDDNMPPVAEIEAEDFESKAKELGINDVQSFYSSKLFTGNGFRYNPTSHQIEKDI</sequence>
<name>A0A075B3G1_ROZAC</name>
<gene>
    <name evidence="18" type="ORF">O9G_004333</name>
</gene>
<dbReference type="InterPro" id="IPR001208">
    <property type="entry name" value="MCM_dom"/>
</dbReference>
<dbReference type="Gene3D" id="2.40.50.140">
    <property type="entry name" value="Nucleic acid-binding proteins"/>
    <property type="match status" value="1"/>
</dbReference>
<keyword evidence="9" id="KW-0378">Hydrolase</keyword>
<keyword evidence="6" id="KW-0479">Metal-binding</keyword>
<comment type="similarity">
    <text evidence="2">Belongs to the MCM family.</text>
</comment>
<dbReference type="Proteomes" id="UP000030755">
    <property type="component" value="Unassembled WGS sequence"/>
</dbReference>
<feature type="compositionally biased region" description="Basic and acidic residues" evidence="16">
    <location>
        <begin position="13"/>
        <end position="23"/>
    </location>
</feature>
<dbReference type="GO" id="GO:0016787">
    <property type="term" value="F:hydrolase activity"/>
    <property type="evidence" value="ECO:0007669"/>
    <property type="project" value="UniProtKB-KW"/>
</dbReference>
<dbReference type="Pfam" id="PF17855">
    <property type="entry name" value="MCM_lid"/>
    <property type="match status" value="1"/>
</dbReference>
<dbReference type="InterPro" id="IPR033762">
    <property type="entry name" value="MCM_OB"/>
</dbReference>
<evidence type="ECO:0000256" key="2">
    <source>
        <dbReference type="ARBA" id="ARBA00008010"/>
    </source>
</evidence>
<keyword evidence="14" id="KW-0539">Nucleus</keyword>
<dbReference type="Pfam" id="PF14551">
    <property type="entry name" value="MCM_N"/>
    <property type="match status" value="1"/>
</dbReference>
<dbReference type="EMBL" id="KE560350">
    <property type="protein sequence ID" value="EPZ37085.1"/>
    <property type="molecule type" value="Genomic_DNA"/>
</dbReference>
<dbReference type="GO" id="GO:0008270">
    <property type="term" value="F:zinc ion binding"/>
    <property type="evidence" value="ECO:0007669"/>
    <property type="project" value="UniProtKB-KW"/>
</dbReference>
<keyword evidence="11" id="KW-0862">Zinc</keyword>
<dbReference type="InterPro" id="IPR027925">
    <property type="entry name" value="MCM_N"/>
</dbReference>
<keyword evidence="10" id="KW-0347">Helicase</keyword>
<evidence type="ECO:0000256" key="5">
    <source>
        <dbReference type="ARBA" id="ARBA00022705"/>
    </source>
</evidence>
<dbReference type="Pfam" id="PF23669">
    <property type="entry name" value="WHD_MCM2"/>
    <property type="match status" value="1"/>
</dbReference>
<keyword evidence="19" id="KW-1185">Reference proteome</keyword>
<keyword evidence="13" id="KW-0238">DNA-binding</keyword>
<dbReference type="InterPro" id="IPR031327">
    <property type="entry name" value="MCM"/>
</dbReference>
<evidence type="ECO:0000256" key="11">
    <source>
        <dbReference type="ARBA" id="ARBA00022833"/>
    </source>
</evidence>
<dbReference type="InterPro" id="IPR041562">
    <property type="entry name" value="MCM_lid"/>
</dbReference>
<feature type="region of interest" description="Disordered" evidence="16">
    <location>
        <begin position="1"/>
        <end position="55"/>
    </location>
</feature>
<dbReference type="GO" id="GO:0006279">
    <property type="term" value="P:premeiotic DNA replication"/>
    <property type="evidence" value="ECO:0007669"/>
    <property type="project" value="UniProtKB-ARBA"/>
</dbReference>
<dbReference type="CDD" id="cd17753">
    <property type="entry name" value="MCM2"/>
    <property type="match status" value="1"/>
</dbReference>
<dbReference type="OrthoDB" id="844at2759"/>
<dbReference type="Gene3D" id="3.30.1640.10">
    <property type="entry name" value="mini-chromosome maintenance (MCM) complex, chain A, domain 1"/>
    <property type="match status" value="1"/>
</dbReference>
<dbReference type="GO" id="GO:0005524">
    <property type="term" value="F:ATP binding"/>
    <property type="evidence" value="ECO:0007669"/>
    <property type="project" value="UniProtKB-KW"/>
</dbReference>
<dbReference type="GO" id="GO:0005656">
    <property type="term" value="C:nuclear pre-replicative complex"/>
    <property type="evidence" value="ECO:0007669"/>
    <property type="project" value="UniProtKB-ARBA"/>
</dbReference>
<evidence type="ECO:0000256" key="10">
    <source>
        <dbReference type="ARBA" id="ARBA00022806"/>
    </source>
</evidence>